<keyword evidence="5" id="KW-0597">Phosphoprotein</keyword>
<organism evidence="15 16">
    <name type="scientific">Falco tinnunculus</name>
    <name type="common">Common kestrel</name>
    <dbReference type="NCBI Taxonomy" id="100819"/>
    <lineage>
        <taxon>Eukaryota</taxon>
        <taxon>Metazoa</taxon>
        <taxon>Chordata</taxon>
        <taxon>Craniata</taxon>
        <taxon>Vertebrata</taxon>
        <taxon>Euteleostomi</taxon>
        <taxon>Archelosauria</taxon>
        <taxon>Archosauria</taxon>
        <taxon>Dinosauria</taxon>
        <taxon>Saurischia</taxon>
        <taxon>Theropoda</taxon>
        <taxon>Coelurosauria</taxon>
        <taxon>Aves</taxon>
        <taxon>Neognathae</taxon>
        <taxon>Neoaves</taxon>
        <taxon>Telluraves</taxon>
        <taxon>Australaves</taxon>
        <taxon>Falconiformes</taxon>
        <taxon>Falconidae</taxon>
        <taxon>Falco</taxon>
    </lineage>
</organism>
<reference evidence="15" key="1">
    <citation type="submission" date="2025-08" db="UniProtKB">
        <authorList>
            <consortium name="Ensembl"/>
        </authorList>
    </citation>
    <scope>IDENTIFICATION</scope>
</reference>
<dbReference type="PANTHER" id="PTHR46218">
    <property type="entry name" value="LASP"/>
    <property type="match status" value="1"/>
</dbReference>
<evidence type="ECO:0000256" key="12">
    <source>
        <dbReference type="PROSITE-ProRule" id="PRU00192"/>
    </source>
</evidence>
<feature type="region of interest" description="Disordered" evidence="13">
    <location>
        <begin position="92"/>
        <end position="157"/>
    </location>
</feature>
<dbReference type="GO" id="GO:0005856">
    <property type="term" value="C:cytoskeleton"/>
    <property type="evidence" value="ECO:0007669"/>
    <property type="project" value="UniProtKB-SubCell"/>
</dbReference>
<dbReference type="FunFam" id="2.10.110.10:FF:000087">
    <property type="entry name" value="LIM zinc-binding domain-containing Nebulette"/>
    <property type="match status" value="1"/>
</dbReference>
<keyword evidence="3" id="KW-0488">Methylation</keyword>
<evidence type="ECO:0000256" key="10">
    <source>
        <dbReference type="ARBA" id="ARBA00023203"/>
    </source>
</evidence>
<evidence type="ECO:0000259" key="14">
    <source>
        <dbReference type="PROSITE" id="PS50002"/>
    </source>
</evidence>
<dbReference type="FunFam" id="2.30.30.40:FF:000007">
    <property type="entry name" value="nebulin isoform X1"/>
    <property type="match status" value="1"/>
</dbReference>
<dbReference type="Pfam" id="PF14604">
    <property type="entry name" value="SH3_9"/>
    <property type="match status" value="1"/>
</dbReference>
<dbReference type="Gene3D" id="2.30.30.40">
    <property type="entry name" value="SH3 Domains"/>
    <property type="match status" value="1"/>
</dbReference>
<name>A0A8C4TW73_FALTI</name>
<dbReference type="PROSITE" id="PS50002">
    <property type="entry name" value="SH3"/>
    <property type="match status" value="1"/>
</dbReference>
<dbReference type="GO" id="GO:0046872">
    <property type="term" value="F:metal ion binding"/>
    <property type="evidence" value="ECO:0007669"/>
    <property type="project" value="UniProtKB-KW"/>
</dbReference>
<evidence type="ECO:0000256" key="13">
    <source>
        <dbReference type="SAM" id="MobiDB-lite"/>
    </source>
</evidence>
<evidence type="ECO:0000256" key="11">
    <source>
        <dbReference type="ARBA" id="ARBA00023212"/>
    </source>
</evidence>
<keyword evidence="9" id="KW-0440">LIM domain</keyword>
<dbReference type="GO" id="GO:0051015">
    <property type="term" value="F:actin filament binding"/>
    <property type="evidence" value="ECO:0007669"/>
    <property type="project" value="TreeGrafter"/>
</dbReference>
<protein>
    <submittedName>
        <fullName evidence="15">LIM and SH3 protein 1</fullName>
    </submittedName>
</protein>
<proteinExistence type="predicted"/>
<dbReference type="Ensembl" id="ENSFTIT00000002080.1">
    <property type="protein sequence ID" value="ENSFTIP00000001972.1"/>
    <property type="gene ID" value="ENSFTIG00000001407.1"/>
</dbReference>
<evidence type="ECO:0000256" key="3">
    <source>
        <dbReference type="ARBA" id="ARBA00022481"/>
    </source>
</evidence>
<dbReference type="Proteomes" id="UP000694562">
    <property type="component" value="Unplaced"/>
</dbReference>
<keyword evidence="10" id="KW-0009">Actin-binding</keyword>
<evidence type="ECO:0000313" key="15">
    <source>
        <dbReference type="Ensembl" id="ENSFTIP00000001972.1"/>
    </source>
</evidence>
<dbReference type="GO" id="GO:0005925">
    <property type="term" value="C:focal adhesion"/>
    <property type="evidence" value="ECO:0007669"/>
    <property type="project" value="TreeGrafter"/>
</dbReference>
<feature type="compositionally biased region" description="Low complexity" evidence="13">
    <location>
        <begin position="141"/>
        <end position="152"/>
    </location>
</feature>
<dbReference type="InterPro" id="IPR001452">
    <property type="entry name" value="SH3_domain"/>
</dbReference>
<keyword evidence="11" id="KW-0206">Cytoskeleton</keyword>
<evidence type="ECO:0000313" key="16">
    <source>
        <dbReference type="Proteomes" id="UP000694562"/>
    </source>
</evidence>
<keyword evidence="8" id="KW-0862">Zinc</keyword>
<dbReference type="Gene3D" id="2.10.110.10">
    <property type="entry name" value="Cysteine Rich Protein"/>
    <property type="match status" value="1"/>
</dbReference>
<evidence type="ECO:0000256" key="5">
    <source>
        <dbReference type="ARBA" id="ARBA00022553"/>
    </source>
</evidence>
<evidence type="ECO:0000256" key="8">
    <source>
        <dbReference type="ARBA" id="ARBA00022833"/>
    </source>
</evidence>
<dbReference type="InterPro" id="IPR000900">
    <property type="entry name" value="Nebulin_repeat"/>
</dbReference>
<keyword evidence="6" id="KW-0479">Metal-binding</keyword>
<dbReference type="CDD" id="cd11934">
    <property type="entry name" value="SH3_Lasp1_C"/>
    <property type="match status" value="1"/>
</dbReference>
<keyword evidence="2 12" id="KW-0728">SH3 domain</keyword>
<accession>A0A8C4TW73</accession>
<evidence type="ECO:0000256" key="7">
    <source>
        <dbReference type="ARBA" id="ARBA00022737"/>
    </source>
</evidence>
<feature type="domain" description="SH3" evidence="14">
    <location>
        <begin position="177"/>
        <end position="236"/>
    </location>
</feature>
<keyword evidence="16" id="KW-1185">Reference proteome</keyword>
<dbReference type="PANTHER" id="PTHR46218:SF2">
    <property type="entry name" value="LIM AND SH3 DOMAIN PROTEIN 1"/>
    <property type="match status" value="1"/>
</dbReference>
<dbReference type="InterPro" id="IPR036028">
    <property type="entry name" value="SH3-like_dom_sf"/>
</dbReference>
<evidence type="ECO:0000256" key="9">
    <source>
        <dbReference type="ARBA" id="ARBA00023038"/>
    </source>
</evidence>
<evidence type="ECO:0000256" key="6">
    <source>
        <dbReference type="ARBA" id="ARBA00022723"/>
    </source>
</evidence>
<dbReference type="AlphaFoldDB" id="A0A8C4TW73"/>
<dbReference type="InterPro" id="IPR035630">
    <property type="entry name" value="Lasp1_SH3"/>
</dbReference>
<keyword evidence="7" id="KW-0677">Repeat</keyword>
<feature type="compositionally biased region" description="Basic and acidic residues" evidence="13">
    <location>
        <begin position="104"/>
        <end position="113"/>
    </location>
</feature>
<reference evidence="15" key="2">
    <citation type="submission" date="2025-09" db="UniProtKB">
        <authorList>
            <consortium name="Ensembl"/>
        </authorList>
    </citation>
    <scope>IDENTIFICATION</scope>
</reference>
<evidence type="ECO:0000256" key="2">
    <source>
        <dbReference type="ARBA" id="ARBA00022443"/>
    </source>
</evidence>
<dbReference type="SUPFAM" id="SSF50044">
    <property type="entry name" value="SH3-domain"/>
    <property type="match status" value="1"/>
</dbReference>
<dbReference type="InterPro" id="IPR051759">
    <property type="entry name" value="LIM-SH3_domain_protein"/>
</dbReference>
<dbReference type="Pfam" id="PF00880">
    <property type="entry name" value="Nebulin"/>
    <property type="match status" value="2"/>
</dbReference>
<keyword evidence="4" id="KW-0963">Cytoplasm</keyword>
<comment type="subcellular location">
    <subcellularLocation>
        <location evidence="1">Cytoplasm</location>
        <location evidence="1">Cytoskeleton</location>
    </subcellularLocation>
</comment>
<dbReference type="SMART" id="SM00227">
    <property type="entry name" value="NEBU"/>
    <property type="match status" value="2"/>
</dbReference>
<evidence type="ECO:0000256" key="4">
    <source>
        <dbReference type="ARBA" id="ARBA00022490"/>
    </source>
</evidence>
<dbReference type="PROSITE" id="PS51216">
    <property type="entry name" value="NEBULIN"/>
    <property type="match status" value="2"/>
</dbReference>
<evidence type="ECO:0000256" key="1">
    <source>
        <dbReference type="ARBA" id="ARBA00004245"/>
    </source>
</evidence>
<sequence>GNHRCSLCGQACFHCETCKMTLNMKNYKGYEKKPYCNAHYPKQSFTMVADTPENLRLKQQSELQSQIRYKEEFEKNKGKGFSVVADTPELQRIKKTQDQISNIKYHEEFERSRMGPSPSEGAEPERRNSQESTNYRRPAEQQHQPSHHIQPSNPGKWQLCSSRAGGGEGLCPLTPLSPQKRFRAVYDYNAADEDEVSFQDGDTIINVQQIDDGWMYGTVERTGDTGMLPANYVEAI</sequence>
<dbReference type="PRINTS" id="PR00452">
    <property type="entry name" value="SH3DOMAIN"/>
</dbReference>
<dbReference type="GO" id="GO:0005737">
    <property type="term" value="C:cytoplasm"/>
    <property type="evidence" value="ECO:0007669"/>
    <property type="project" value="UniProtKB-ARBA"/>
</dbReference>
<dbReference type="SMART" id="SM00326">
    <property type="entry name" value="SH3"/>
    <property type="match status" value="1"/>
</dbReference>
<dbReference type="OrthoDB" id="191061at2759"/>